<sequence>MVRTDGYGIDFILAGLKKQMSDLPDLELSDLTAEEISTIFHLWSADPGITNIYTSSDGHDNNAHQVRKYSAAES</sequence>
<reference evidence="1 2" key="1">
    <citation type="submission" date="2024-04" db="EMBL/GenBank/DDBJ databases">
        <title>genome sequences of Mucor flavus KT1a and Helicostylum pulchrum KT1b strains isolated from the surface of a dry-aged beef.</title>
        <authorList>
            <person name="Toyotome T."/>
            <person name="Hosono M."/>
            <person name="Torimaru M."/>
            <person name="Fukuda K."/>
            <person name="Mikami N."/>
        </authorList>
    </citation>
    <scope>NUCLEOTIDE SEQUENCE [LARGE SCALE GENOMIC DNA]</scope>
    <source>
        <strain evidence="1 2">KT1a</strain>
    </source>
</reference>
<gene>
    <name evidence="1" type="ORF">MFLAVUS_006126</name>
</gene>
<comment type="caution">
    <text evidence="1">The sequence shown here is derived from an EMBL/GenBank/DDBJ whole genome shotgun (WGS) entry which is preliminary data.</text>
</comment>
<organism evidence="1 2">
    <name type="scientific">Mucor flavus</name>
    <dbReference type="NCBI Taxonomy" id="439312"/>
    <lineage>
        <taxon>Eukaryota</taxon>
        <taxon>Fungi</taxon>
        <taxon>Fungi incertae sedis</taxon>
        <taxon>Mucoromycota</taxon>
        <taxon>Mucoromycotina</taxon>
        <taxon>Mucoromycetes</taxon>
        <taxon>Mucorales</taxon>
        <taxon>Mucorineae</taxon>
        <taxon>Mucoraceae</taxon>
        <taxon>Mucor</taxon>
    </lineage>
</organism>
<evidence type="ECO:0000313" key="1">
    <source>
        <dbReference type="EMBL" id="GAA5812669.1"/>
    </source>
</evidence>
<evidence type="ECO:0000313" key="2">
    <source>
        <dbReference type="Proteomes" id="UP001473302"/>
    </source>
</evidence>
<accession>A0ABP9Z0N4</accession>
<proteinExistence type="predicted"/>
<protein>
    <submittedName>
        <fullName evidence="1">Uncharacterized protein</fullName>
    </submittedName>
</protein>
<dbReference type="EMBL" id="BAABUK010000014">
    <property type="protein sequence ID" value="GAA5812669.1"/>
    <property type="molecule type" value="Genomic_DNA"/>
</dbReference>
<dbReference type="Proteomes" id="UP001473302">
    <property type="component" value="Unassembled WGS sequence"/>
</dbReference>
<name>A0ABP9Z0N4_9FUNG</name>
<keyword evidence="2" id="KW-1185">Reference proteome</keyword>